<proteinExistence type="predicted"/>
<dbReference type="AlphaFoldDB" id="A0A7W9G4B0"/>
<reference evidence="1 2" key="1">
    <citation type="submission" date="2020-08" db="EMBL/GenBank/DDBJ databases">
        <title>Sequencing the genomes of 1000 actinobacteria strains.</title>
        <authorList>
            <person name="Klenk H.-P."/>
        </authorList>
    </citation>
    <scope>NUCLEOTIDE SEQUENCE [LARGE SCALE GENOMIC DNA]</scope>
    <source>
        <strain evidence="1 2">DSM 45507</strain>
    </source>
</reference>
<dbReference type="EMBL" id="JACHMB010000001">
    <property type="protein sequence ID" value="MBB5776933.1"/>
    <property type="molecule type" value="Genomic_DNA"/>
</dbReference>
<evidence type="ECO:0000313" key="1">
    <source>
        <dbReference type="EMBL" id="MBB5776933.1"/>
    </source>
</evidence>
<protein>
    <recommendedName>
        <fullName evidence="3">RNA polymerase sigma factor 70 region 4 type 2 domain-containing protein</fullName>
    </recommendedName>
</protein>
<accession>A0A7W9G4B0</accession>
<comment type="caution">
    <text evidence="1">The sequence shown here is derived from an EMBL/GenBank/DDBJ whole genome shotgun (WGS) entry which is preliminary data.</text>
</comment>
<organism evidence="1 2">
    <name type="scientific">Nonomuraea jabiensis</name>
    <dbReference type="NCBI Taxonomy" id="882448"/>
    <lineage>
        <taxon>Bacteria</taxon>
        <taxon>Bacillati</taxon>
        <taxon>Actinomycetota</taxon>
        <taxon>Actinomycetes</taxon>
        <taxon>Streptosporangiales</taxon>
        <taxon>Streptosporangiaceae</taxon>
        <taxon>Nonomuraea</taxon>
    </lineage>
</organism>
<name>A0A7W9G4B0_9ACTN</name>
<sequence>MTNVGPQESHGDTPTATYQRTKALNAHYVGFAGREYFPVVGFLIWLGATMEEGKAAAQEAFDKGLKLLLQEPSSWERITDQSCWVRLEAVSAWLRMPGRHPHRQALAPLADEREPDPPGDELAGLMGLTSRVLSAIRKLPFEQRLTMAFSVCGLPDSYAARALGMSEHESAVIREEARTMLKRELSGHRREQVSE</sequence>
<evidence type="ECO:0000313" key="2">
    <source>
        <dbReference type="Proteomes" id="UP000579153"/>
    </source>
</evidence>
<dbReference type="RefSeq" id="WP_185070479.1">
    <property type="nucleotide sequence ID" value="NZ_JACHMB010000001.1"/>
</dbReference>
<keyword evidence="2" id="KW-1185">Reference proteome</keyword>
<evidence type="ECO:0008006" key="3">
    <source>
        <dbReference type="Google" id="ProtNLM"/>
    </source>
</evidence>
<gene>
    <name evidence="1" type="ORF">HD596_003689</name>
</gene>
<dbReference type="Proteomes" id="UP000579153">
    <property type="component" value="Unassembled WGS sequence"/>
</dbReference>